<accession>A0A172ZII9</accession>
<dbReference type="PANTHER" id="PTHR36848:SF2">
    <property type="entry name" value="SECRETED PROTEIN"/>
    <property type="match status" value="1"/>
</dbReference>
<dbReference type="AlphaFoldDB" id="A0A172ZII9"/>
<dbReference type="EMBL" id="CP013023">
    <property type="protein sequence ID" value="ANF96950.1"/>
    <property type="molecule type" value="Genomic_DNA"/>
</dbReference>
<dbReference type="KEGG" id="pbv:AR543_13670"/>
<dbReference type="RefSeq" id="WP_060535057.1">
    <property type="nucleotide sequence ID" value="NZ_CP013023.1"/>
</dbReference>
<gene>
    <name evidence="1" type="ORF">AR543_13670</name>
</gene>
<evidence type="ECO:0000313" key="1">
    <source>
        <dbReference type="EMBL" id="ANF96950.1"/>
    </source>
</evidence>
<keyword evidence="2" id="KW-1185">Reference proteome</keyword>
<sequence>MIVLEENRLQFLVFWSINDSLNANRLIRQLDELQQSGIEGVVFHPRYYPDQPAYMSQVYLDILSEVILHARSIGMEFWIYDENGWPSGTAGGQVIARHPQLTCEWLEYKTDTSRHHVEVHARSAVSSLDREATDTFIAITHEGYRTGLQPEAFEYVTGFFTDEVGFLDGHSVSVEKGAVPWHRELPERYMQRYGEALEPLLPLLFIDKENTESEALTSEGAGYGVDRSVATKRTSPERQDIPSRLYSYTYGAAPGSKEQNGLSEKVQQLRIRYWELLTDALVEGYYRPIAEWCDRHGKLFTGHLKGEENPFFQLVHSGSCFSVLQGLTLPGIDALERYPGNDFYPRMVHSIAVQQGRSGCLAEAHGGSGWGVTPETFSRYILWLAGHGVRQFVLHLSQYELSSQAVHDWPPSMPLHLSWHKVFPQVLQSIREQTRYLPDLRSKEPELLIVTPTRGVMASFHPADAMVINVHDGAGVPDTPAGRISNTFMQLVEYCHQAGIHYEFTEERVLEETGMLENGSVRIGERRYSRVMPAEGCVWQSSGNGDEPTMIERMIAAGVELINPAHLPADLDQRNSSHTAHASIPIAADGADKKRADNVRLDARVPEQSLWSMSLPASNNYTIYWEDKGEGWWSIDIPIDHDSITDQPADIQLVLLDQPLAVRINDQDINVELTEGSPLSQPPFRYSIPAQLVEKQNHLHITIQTKVAAEPDPVAFLEGNFLVYSDSPYRDKDKRQCYTSGPLRLVGMPNPQSGQALMLNPQSIVQSGYPFYTEPVEMTTTVSIDADRLDIATEELYVQLTDVDADTACIRINGELAGWCWAPDWQVPLPMQAIRQSQKEDRNPAEKPGTYANDPKQLRLQIAVELIPSTYNRYGPHLHIDGDRHLVSPDQYKGIRNFADDPDAPVCTRGENYHFVNCGIRGEIRLLTKVPSEVEIKLA</sequence>
<proteinExistence type="predicted"/>
<organism evidence="1 2">
    <name type="scientific">Paenibacillus bovis</name>
    <dbReference type="NCBI Taxonomy" id="1616788"/>
    <lineage>
        <taxon>Bacteria</taxon>
        <taxon>Bacillati</taxon>
        <taxon>Bacillota</taxon>
        <taxon>Bacilli</taxon>
        <taxon>Bacillales</taxon>
        <taxon>Paenibacillaceae</taxon>
        <taxon>Paenibacillus</taxon>
    </lineage>
</organism>
<protein>
    <recommendedName>
        <fullName evidence="3">Glycoside hydrolase</fullName>
    </recommendedName>
</protein>
<evidence type="ECO:0000313" key="2">
    <source>
        <dbReference type="Proteomes" id="UP000078148"/>
    </source>
</evidence>
<dbReference type="OrthoDB" id="9761519at2"/>
<dbReference type="PANTHER" id="PTHR36848">
    <property type="entry name" value="DNA-BINDING PROTEIN (PUTATIVE SECRETED PROTEIN)-RELATED"/>
    <property type="match status" value="1"/>
</dbReference>
<reference evidence="2" key="1">
    <citation type="submission" date="2015-10" db="EMBL/GenBank/DDBJ databases">
        <title>Genome of Paenibacillus bovis sp. nov.</title>
        <authorList>
            <person name="Wu Z."/>
            <person name="Gao C."/>
            <person name="Liu Z."/>
            <person name="Zheng H."/>
        </authorList>
    </citation>
    <scope>NUCLEOTIDE SEQUENCE [LARGE SCALE GENOMIC DNA]</scope>
    <source>
        <strain evidence="2">BD3526</strain>
    </source>
</reference>
<name>A0A172ZII9_9BACL</name>
<evidence type="ECO:0008006" key="3">
    <source>
        <dbReference type="Google" id="ProtNLM"/>
    </source>
</evidence>
<dbReference type="Proteomes" id="UP000078148">
    <property type="component" value="Chromosome"/>
</dbReference>
<dbReference type="STRING" id="1616788.AR543_13670"/>
<reference evidence="1 2" key="2">
    <citation type="journal article" date="2016" name="Int. J. Syst. Evol. Microbiol.">
        <title>Paenibacillus bovis sp. nov., isolated from raw yak (Bos grunniens) milk.</title>
        <authorList>
            <person name="Gao C."/>
            <person name="Han J."/>
            <person name="Liu Z."/>
            <person name="Xu X."/>
            <person name="Hang F."/>
            <person name="Wu Z."/>
        </authorList>
    </citation>
    <scope>NUCLEOTIDE SEQUENCE [LARGE SCALE GENOMIC DNA]</scope>
    <source>
        <strain evidence="1 2">BD3526</strain>
    </source>
</reference>
<dbReference type="InterPro" id="IPR053161">
    <property type="entry name" value="Ulvan_degrading_GH"/>
</dbReference>